<dbReference type="Proteomes" id="UP000027238">
    <property type="component" value="Unassembled WGS sequence"/>
</dbReference>
<dbReference type="EMBL" id="JMSE01001146">
    <property type="protein sequence ID" value="KDN64283.1"/>
    <property type="molecule type" value="Genomic_DNA"/>
</dbReference>
<proteinExistence type="predicted"/>
<evidence type="ECO:0000313" key="2">
    <source>
        <dbReference type="EMBL" id="KDN64283.1"/>
    </source>
</evidence>
<comment type="caution">
    <text evidence="2">The sequence shown here is derived from an EMBL/GenBank/DDBJ whole genome shotgun (WGS) entry which is preliminary data.</text>
</comment>
<reference evidence="3" key="1">
    <citation type="journal article" date="2014" name="Genome Announc.">
        <title>Draft genome sequence of Colletotrichum sublineola, a destructive pathogen of cultivated sorghum.</title>
        <authorList>
            <person name="Baroncelli R."/>
            <person name="Sanz-Martin J.M."/>
            <person name="Rech G.E."/>
            <person name="Sukno S.A."/>
            <person name="Thon M.R."/>
        </authorList>
    </citation>
    <scope>NUCLEOTIDE SEQUENCE [LARGE SCALE GENOMIC DNA]</scope>
    <source>
        <strain evidence="3">TX430BB</strain>
    </source>
</reference>
<keyword evidence="3" id="KW-1185">Reference proteome</keyword>
<organism evidence="2 3">
    <name type="scientific">Colletotrichum sublineola</name>
    <name type="common">Sorghum anthracnose fungus</name>
    <dbReference type="NCBI Taxonomy" id="1173701"/>
    <lineage>
        <taxon>Eukaryota</taxon>
        <taxon>Fungi</taxon>
        <taxon>Dikarya</taxon>
        <taxon>Ascomycota</taxon>
        <taxon>Pezizomycotina</taxon>
        <taxon>Sordariomycetes</taxon>
        <taxon>Hypocreomycetidae</taxon>
        <taxon>Glomerellales</taxon>
        <taxon>Glomerellaceae</taxon>
        <taxon>Colletotrichum</taxon>
        <taxon>Colletotrichum graminicola species complex</taxon>
    </lineage>
</organism>
<sequence length="73" mass="8183">MIPTVLGNPTEGFPGEDAAEERTEESRFEVDADAGRETNAFLISNTWKLWRRRTTSNLEPTTCLEPQLASATR</sequence>
<name>A0A066X575_COLSU</name>
<dbReference type="AlphaFoldDB" id="A0A066X575"/>
<feature type="region of interest" description="Disordered" evidence="1">
    <location>
        <begin position="1"/>
        <end position="32"/>
    </location>
</feature>
<evidence type="ECO:0000313" key="3">
    <source>
        <dbReference type="Proteomes" id="UP000027238"/>
    </source>
</evidence>
<feature type="compositionally biased region" description="Basic and acidic residues" evidence="1">
    <location>
        <begin position="20"/>
        <end position="32"/>
    </location>
</feature>
<protein>
    <submittedName>
        <fullName evidence="2">Uncharacterized protein</fullName>
    </submittedName>
</protein>
<dbReference type="HOGENOM" id="CLU_2704695_0_0_1"/>
<evidence type="ECO:0000256" key="1">
    <source>
        <dbReference type="SAM" id="MobiDB-lite"/>
    </source>
</evidence>
<gene>
    <name evidence="2" type="ORF">CSUB01_07700</name>
</gene>
<accession>A0A066X575</accession>